<comment type="caution">
    <text evidence="1">The sequence shown here is derived from an EMBL/GenBank/DDBJ whole genome shotgun (WGS) entry which is preliminary data.</text>
</comment>
<evidence type="ECO:0000313" key="2">
    <source>
        <dbReference type="Proteomes" id="UP000325315"/>
    </source>
</evidence>
<dbReference type="EMBL" id="SMMG02000009">
    <property type="protein sequence ID" value="KAA3459951.1"/>
    <property type="molecule type" value="Genomic_DNA"/>
</dbReference>
<keyword evidence="2" id="KW-1185">Reference proteome</keyword>
<sequence length="161" mass="19263">MAFRSLPDSCEYQWGWWDARFEEQVRHKWNSNTQNVLVKLKELGLRLNCWAQKEKRLKVRRTKELNAKLFELGNREICETALEKMTEIKLQLNLEADKEELFWEQKARINWLWMGDRNTTFFHRSATARKKKNMVKGLENDVGNLVTDFDGMSKIAADYFK</sequence>
<keyword evidence="1" id="KW-0548">Nucleotidyltransferase</keyword>
<gene>
    <name evidence="1" type="ORF">EPI10_026666</name>
</gene>
<accession>A0A5B6UPC0</accession>
<protein>
    <submittedName>
        <fullName evidence="1">Reverse transcriptase</fullName>
    </submittedName>
</protein>
<proteinExistence type="predicted"/>
<evidence type="ECO:0000313" key="1">
    <source>
        <dbReference type="EMBL" id="KAA3459951.1"/>
    </source>
</evidence>
<reference evidence="1" key="1">
    <citation type="submission" date="2019-08" db="EMBL/GenBank/DDBJ databases">
        <authorList>
            <person name="Liu F."/>
        </authorList>
    </citation>
    <scope>NUCLEOTIDE SEQUENCE [LARGE SCALE GENOMIC DNA]</scope>
    <source>
        <strain evidence="1">PA1801</strain>
        <tissue evidence="1">Leaf</tissue>
    </source>
</reference>
<dbReference type="GO" id="GO:0003964">
    <property type="term" value="F:RNA-directed DNA polymerase activity"/>
    <property type="evidence" value="ECO:0007669"/>
    <property type="project" value="UniProtKB-KW"/>
</dbReference>
<dbReference type="OrthoDB" id="1002198at2759"/>
<name>A0A5B6UPC0_9ROSI</name>
<organism evidence="1 2">
    <name type="scientific">Gossypium australe</name>
    <dbReference type="NCBI Taxonomy" id="47621"/>
    <lineage>
        <taxon>Eukaryota</taxon>
        <taxon>Viridiplantae</taxon>
        <taxon>Streptophyta</taxon>
        <taxon>Embryophyta</taxon>
        <taxon>Tracheophyta</taxon>
        <taxon>Spermatophyta</taxon>
        <taxon>Magnoliopsida</taxon>
        <taxon>eudicotyledons</taxon>
        <taxon>Gunneridae</taxon>
        <taxon>Pentapetalae</taxon>
        <taxon>rosids</taxon>
        <taxon>malvids</taxon>
        <taxon>Malvales</taxon>
        <taxon>Malvaceae</taxon>
        <taxon>Malvoideae</taxon>
        <taxon>Gossypium</taxon>
    </lineage>
</organism>
<dbReference type="Proteomes" id="UP000325315">
    <property type="component" value="Unassembled WGS sequence"/>
</dbReference>
<keyword evidence="1" id="KW-0695">RNA-directed DNA polymerase</keyword>
<keyword evidence="1" id="KW-0808">Transferase</keyword>
<dbReference type="AlphaFoldDB" id="A0A5B6UPC0"/>